<dbReference type="EMBL" id="BONX01000058">
    <property type="protein sequence ID" value="GIH00862.1"/>
    <property type="molecule type" value="Genomic_DNA"/>
</dbReference>
<protein>
    <submittedName>
        <fullName evidence="2">Uncharacterized protein</fullName>
    </submittedName>
</protein>
<keyword evidence="1" id="KW-1133">Transmembrane helix</keyword>
<keyword evidence="3" id="KW-1185">Reference proteome</keyword>
<evidence type="ECO:0000313" key="2">
    <source>
        <dbReference type="EMBL" id="GIH00862.1"/>
    </source>
</evidence>
<keyword evidence="1" id="KW-0472">Membrane</keyword>
<sequence>MSGYGEQRNAGRRLPVLIAVVAALAMVWLHGGQCVIGLATAVTVDGVGGGTTNANGPSREQLESAGQPLAGAVTDTVAQPATVLAGTGPTAGHGGVADALLGICVLLVTTLGIILAGVRTAGPSQPPTTRLRLGRSAARPWGSTPLLAQLGVSRT</sequence>
<comment type="caution">
    <text evidence="2">The sequence shown here is derived from an EMBL/GenBank/DDBJ whole genome shotgun (WGS) entry which is preliminary data.</text>
</comment>
<dbReference type="Proteomes" id="UP000621500">
    <property type="component" value="Unassembled WGS sequence"/>
</dbReference>
<name>A0ABQ4F1R9_9ACTN</name>
<evidence type="ECO:0000313" key="3">
    <source>
        <dbReference type="Proteomes" id="UP000621500"/>
    </source>
</evidence>
<feature type="transmembrane region" description="Helical" evidence="1">
    <location>
        <begin position="12"/>
        <end position="31"/>
    </location>
</feature>
<gene>
    <name evidence="2" type="ORF">Pma05_74340</name>
</gene>
<proteinExistence type="predicted"/>
<dbReference type="RefSeq" id="WP_203862150.1">
    <property type="nucleotide sequence ID" value="NZ_BAAAZQ010000018.1"/>
</dbReference>
<evidence type="ECO:0000256" key="1">
    <source>
        <dbReference type="SAM" id="Phobius"/>
    </source>
</evidence>
<keyword evidence="1" id="KW-0812">Transmembrane</keyword>
<reference evidence="2 3" key="1">
    <citation type="submission" date="2021-01" db="EMBL/GenBank/DDBJ databases">
        <title>Whole genome shotgun sequence of Plantactinospora mayteni NBRC 109088.</title>
        <authorList>
            <person name="Komaki H."/>
            <person name="Tamura T."/>
        </authorList>
    </citation>
    <scope>NUCLEOTIDE SEQUENCE [LARGE SCALE GENOMIC DNA]</scope>
    <source>
        <strain evidence="2 3">NBRC 109088</strain>
    </source>
</reference>
<feature type="transmembrane region" description="Helical" evidence="1">
    <location>
        <begin position="99"/>
        <end position="122"/>
    </location>
</feature>
<organism evidence="2 3">
    <name type="scientific">Plantactinospora mayteni</name>
    <dbReference type="NCBI Taxonomy" id="566021"/>
    <lineage>
        <taxon>Bacteria</taxon>
        <taxon>Bacillati</taxon>
        <taxon>Actinomycetota</taxon>
        <taxon>Actinomycetes</taxon>
        <taxon>Micromonosporales</taxon>
        <taxon>Micromonosporaceae</taxon>
        <taxon>Plantactinospora</taxon>
    </lineage>
</organism>
<accession>A0ABQ4F1R9</accession>